<organism evidence="4 5">
    <name type="scientific">Legionella bononiensis</name>
    <dbReference type="NCBI Taxonomy" id="2793102"/>
    <lineage>
        <taxon>Bacteria</taxon>
        <taxon>Pseudomonadati</taxon>
        <taxon>Pseudomonadota</taxon>
        <taxon>Gammaproteobacteria</taxon>
        <taxon>Legionellales</taxon>
        <taxon>Legionellaceae</taxon>
        <taxon>Legionella</taxon>
    </lineage>
</organism>
<protein>
    <submittedName>
        <fullName evidence="4">DUF3494 domain-containing protein</fullName>
    </submittedName>
</protein>
<dbReference type="Pfam" id="PF11999">
    <property type="entry name" value="Ice_binding"/>
    <property type="match status" value="1"/>
</dbReference>
<dbReference type="Gene3D" id="2.60.40.10">
    <property type="entry name" value="Immunoglobulins"/>
    <property type="match status" value="1"/>
</dbReference>
<keyword evidence="2 3" id="KW-0732">Signal</keyword>
<name>A0ABS1WGA9_9GAMM</name>
<comment type="similarity">
    <text evidence="1">Belongs to the ice-binding protein family.</text>
</comment>
<sequence length="382" mass="39081">MLKKIQHGSVILSLLFPLATHALSCSGLLEDDTNGFLDENTYMAICDGAFINPPSFGPLCINATSIGTYTLRNNAPVPFRINYIRIQSNDALPAAASIIIPAVTNNCGSSLAAGATCNISVQLLPLGAGVFNRVLQVGINTRQVQVDAPAITTVVGNCAIPGPIPPPPGFQPTIPATPSFLFQSSILGATTVTNTGGTLVSGDLDLTPGSSVTGFPPGTIVNGTLNINNTAASNTKTAASNYFNALNSLPCSVIFGAATDISALLQPINCVNTPVLCFSSSALMTGPVQIFGPAGSSCTFRIASTLTVSNNATMTTAGGIFNDNINWAIGSSATLGTNSTLYGIIDAYASITLQTNAVLKGRAWALNGAVTLDTNQVNPAAP</sequence>
<reference evidence="4 5" key="1">
    <citation type="submission" date="2020-12" db="EMBL/GenBank/DDBJ databases">
        <title>WGS of Legionella: environmental sample.</title>
        <authorList>
            <person name="Cristino S."/>
            <person name="Girolamini L."/>
            <person name="Salaris S."/>
            <person name="Pascale M.R."/>
            <person name="Mazzotta M."/>
            <person name="Orsini M."/>
            <person name="Grottola A."/>
        </authorList>
    </citation>
    <scope>NUCLEOTIDE SEQUENCE [LARGE SCALE GENOMIC DNA]</scope>
    <source>
        <strain evidence="4 5">30cs62</strain>
    </source>
</reference>
<dbReference type="InterPro" id="IPR013783">
    <property type="entry name" value="Ig-like_fold"/>
</dbReference>
<accession>A0ABS1WGA9</accession>
<feature type="chain" id="PRO_5046384886" evidence="3">
    <location>
        <begin position="23"/>
        <end position="382"/>
    </location>
</feature>
<evidence type="ECO:0000256" key="2">
    <source>
        <dbReference type="ARBA" id="ARBA00022729"/>
    </source>
</evidence>
<dbReference type="EMBL" id="JADWVN010000032">
    <property type="protein sequence ID" value="MBL7528315.1"/>
    <property type="molecule type" value="Genomic_DNA"/>
</dbReference>
<comment type="caution">
    <text evidence="4">The sequence shown here is derived from an EMBL/GenBank/DDBJ whole genome shotgun (WGS) entry which is preliminary data.</text>
</comment>
<evidence type="ECO:0000256" key="1">
    <source>
        <dbReference type="ARBA" id="ARBA00005445"/>
    </source>
</evidence>
<evidence type="ECO:0000256" key="3">
    <source>
        <dbReference type="SAM" id="SignalP"/>
    </source>
</evidence>
<evidence type="ECO:0000313" key="4">
    <source>
        <dbReference type="EMBL" id="MBL7528315.1"/>
    </source>
</evidence>
<proteinExistence type="inferred from homology"/>
<dbReference type="RefSeq" id="WP_203114035.1">
    <property type="nucleotide sequence ID" value="NZ_JADWVM010000018.1"/>
</dbReference>
<dbReference type="InterPro" id="IPR021884">
    <property type="entry name" value="Ice-bd_prot"/>
</dbReference>
<feature type="signal peptide" evidence="3">
    <location>
        <begin position="1"/>
        <end position="22"/>
    </location>
</feature>
<keyword evidence="5" id="KW-1185">Reference proteome</keyword>
<gene>
    <name evidence="4" type="ORF">I5282_17255</name>
</gene>
<dbReference type="Proteomes" id="UP000809910">
    <property type="component" value="Unassembled WGS sequence"/>
</dbReference>
<evidence type="ECO:0000313" key="5">
    <source>
        <dbReference type="Proteomes" id="UP000809910"/>
    </source>
</evidence>